<reference evidence="2" key="1">
    <citation type="submission" date="2016-11" db="EMBL/GenBank/DDBJ databases">
        <authorList>
            <person name="Varghese N."/>
            <person name="Submissions S."/>
        </authorList>
    </citation>
    <scope>NUCLEOTIDE SEQUENCE [LARGE SCALE GENOMIC DNA]</scope>
    <source>
        <strain evidence="2">DSM 10349</strain>
    </source>
</reference>
<dbReference type="RefSeq" id="WP_072914974.1">
    <property type="nucleotide sequence ID" value="NZ_FRAR01000018.1"/>
</dbReference>
<gene>
    <name evidence="1" type="ORF">SAMN02745123_02562</name>
</gene>
<dbReference type="Proteomes" id="UP000183997">
    <property type="component" value="Unassembled WGS sequence"/>
</dbReference>
<name>A0A1M6U1S5_9FIRM</name>
<keyword evidence="2" id="KW-1185">Reference proteome</keyword>
<organism evidence="1 2">
    <name type="scientific">Desulforamulus aeronauticus DSM 10349</name>
    <dbReference type="NCBI Taxonomy" id="1121421"/>
    <lineage>
        <taxon>Bacteria</taxon>
        <taxon>Bacillati</taxon>
        <taxon>Bacillota</taxon>
        <taxon>Clostridia</taxon>
        <taxon>Eubacteriales</taxon>
        <taxon>Peptococcaceae</taxon>
        <taxon>Desulforamulus</taxon>
    </lineage>
</organism>
<sequence length="93" mass="11044">MENILNQILEKLGQLERTTQEGFTRVDERFKEQDERFDRIAVMELLADSKEVKKDVAEIKNTLTYVVADIEILQEDNHQNKREIKRIKKIIEA</sequence>
<dbReference type="AlphaFoldDB" id="A0A1M6U1S5"/>
<proteinExistence type="predicted"/>
<evidence type="ECO:0000313" key="1">
    <source>
        <dbReference type="EMBL" id="SHK63100.1"/>
    </source>
</evidence>
<accession>A0A1M6U1S5</accession>
<protein>
    <submittedName>
        <fullName evidence="1">Uncharacterized protein</fullName>
    </submittedName>
</protein>
<evidence type="ECO:0000313" key="2">
    <source>
        <dbReference type="Proteomes" id="UP000183997"/>
    </source>
</evidence>
<dbReference type="EMBL" id="FRAR01000018">
    <property type="protein sequence ID" value="SHK63100.1"/>
    <property type="molecule type" value="Genomic_DNA"/>
</dbReference>